<sequence length="172" mass="19126">MTTENATGDASRLYQSVLAHIQHGLWNDIRNAHTLAWMVTGLVLSGRSSIPAWLSYIHSRATFAQSSERRVRGWLENPASDCGSIYGPLITRALRDWGSQTLILALDTSVLFEKFCLIRVSVLFRRRAVPLVSRVLEHPSAQVSTTHLLPVLAEVKGLLDFAGIHQVRLLAD</sequence>
<proteinExistence type="predicted"/>
<gene>
    <name evidence="1" type="ORF">GCM10010840_25360</name>
</gene>
<accession>A0ABQ2GCE3</accession>
<protein>
    <recommendedName>
        <fullName evidence="3">Transposase</fullName>
    </recommendedName>
</protein>
<keyword evidence="2" id="KW-1185">Reference proteome</keyword>
<comment type="caution">
    <text evidence="1">The sequence shown here is derived from an EMBL/GenBank/DDBJ whole genome shotgun (WGS) entry which is preliminary data.</text>
</comment>
<reference evidence="2" key="1">
    <citation type="journal article" date="2019" name="Int. J. Syst. Evol. Microbiol.">
        <title>The Global Catalogue of Microorganisms (GCM) 10K type strain sequencing project: providing services to taxonomists for standard genome sequencing and annotation.</title>
        <authorList>
            <consortium name="The Broad Institute Genomics Platform"/>
            <consortium name="The Broad Institute Genome Sequencing Center for Infectious Disease"/>
            <person name="Wu L."/>
            <person name="Ma J."/>
        </authorList>
    </citation>
    <scope>NUCLEOTIDE SEQUENCE [LARGE SCALE GENOMIC DNA]</scope>
    <source>
        <strain evidence="2">JCM 15442</strain>
    </source>
</reference>
<dbReference type="EMBL" id="BMOL01000012">
    <property type="protein sequence ID" value="GGL86331.1"/>
    <property type="molecule type" value="Genomic_DNA"/>
</dbReference>
<dbReference type="Proteomes" id="UP000639973">
    <property type="component" value="Unassembled WGS sequence"/>
</dbReference>
<organism evidence="1 2">
    <name type="scientific">Deinococcus aerolatus</name>
    <dbReference type="NCBI Taxonomy" id="522487"/>
    <lineage>
        <taxon>Bacteria</taxon>
        <taxon>Thermotogati</taxon>
        <taxon>Deinococcota</taxon>
        <taxon>Deinococci</taxon>
        <taxon>Deinococcales</taxon>
        <taxon>Deinococcaceae</taxon>
        <taxon>Deinococcus</taxon>
    </lineage>
</organism>
<evidence type="ECO:0000313" key="1">
    <source>
        <dbReference type="EMBL" id="GGL86331.1"/>
    </source>
</evidence>
<evidence type="ECO:0008006" key="3">
    <source>
        <dbReference type="Google" id="ProtNLM"/>
    </source>
</evidence>
<name>A0ABQ2GCE3_9DEIO</name>
<evidence type="ECO:0000313" key="2">
    <source>
        <dbReference type="Proteomes" id="UP000639973"/>
    </source>
</evidence>
<dbReference type="RefSeq" id="WP_188972533.1">
    <property type="nucleotide sequence ID" value="NZ_BMOL01000012.1"/>
</dbReference>